<dbReference type="InterPro" id="IPR027417">
    <property type="entry name" value="P-loop_NTPase"/>
</dbReference>
<dbReference type="OrthoDB" id="14765at2"/>
<dbReference type="RefSeq" id="WP_103524484.1">
    <property type="nucleotide sequence ID" value="NZ_JAIZDC010000001.1"/>
</dbReference>
<name>A0A454JIY4_9NEIS</name>
<accession>A0A454JIY4</accession>
<evidence type="ECO:0000259" key="1">
    <source>
        <dbReference type="SMART" id="SM00382"/>
    </source>
</evidence>
<dbReference type="Pfam" id="PF05621">
    <property type="entry name" value="TniB"/>
    <property type="match status" value="1"/>
</dbReference>
<proteinExistence type="predicted"/>
<keyword evidence="3" id="KW-1185">Reference proteome</keyword>
<sequence>MDLKYEDVKQKLQAIKEIRVHYPIFSAILANMERCLEESVDLAEPLCMIITGDTGVGKSTIIKTMSDRHPSIKTSEEVNTPVLVASVPLPATIGALYTSILTALGAPFPDRGKIEYKRLRLFELLKRCNVRLIILDEFQHLVERGTRQRIETVADAIKSLINQTALPFILVGMPAACAVLEYSPQLAGRFPLSAEIPLFDWLEQPTSFERLLNCFEKALPFAKPSGFGDETMPARFYLATGGNFRSFTTLIRDASRSALMQDCARIEREHLIRSFNTLLAANRRLRANPFQESNTAIERWIYQLRRNQ</sequence>
<feature type="domain" description="AAA+ ATPase" evidence="1">
    <location>
        <begin position="44"/>
        <end position="200"/>
    </location>
</feature>
<dbReference type="SMART" id="SM00382">
    <property type="entry name" value="AAA"/>
    <property type="match status" value="1"/>
</dbReference>
<comment type="caution">
    <text evidence="2">The sequence shown here is derived from an EMBL/GenBank/DDBJ whole genome shotgun (WGS) entry which is preliminary data.</text>
</comment>
<evidence type="ECO:0000313" key="3">
    <source>
        <dbReference type="Proteomes" id="UP000274139"/>
    </source>
</evidence>
<reference evidence="2 3" key="1">
    <citation type="submission" date="2018-10" db="EMBL/GenBank/DDBJ databases">
        <title>Draft genome sequence of Aquitalea MWU14-2217 isolated from a wild cranberry bog in Provincetown, Massachusetts.</title>
        <authorList>
            <person name="Ebadzadsahrai G."/>
            <person name="Soby S."/>
        </authorList>
    </citation>
    <scope>NUCLEOTIDE SEQUENCE [LARGE SCALE GENOMIC DNA]</scope>
    <source>
        <strain evidence="2 3">MWU14-2217</strain>
    </source>
</reference>
<dbReference type="InterPro" id="IPR008868">
    <property type="entry name" value="TniB"/>
</dbReference>
<evidence type="ECO:0000313" key="2">
    <source>
        <dbReference type="EMBL" id="RMC98545.1"/>
    </source>
</evidence>
<dbReference type="Gene3D" id="3.40.50.300">
    <property type="entry name" value="P-loop containing nucleotide triphosphate hydrolases"/>
    <property type="match status" value="1"/>
</dbReference>
<dbReference type="InterPro" id="IPR003593">
    <property type="entry name" value="AAA+_ATPase"/>
</dbReference>
<protein>
    <submittedName>
        <fullName evidence="2">Transposase</fullName>
    </submittedName>
</protein>
<organism evidence="2 3">
    <name type="scientific">Aquitalea palustris</name>
    <dbReference type="NCBI Taxonomy" id="2480983"/>
    <lineage>
        <taxon>Bacteria</taxon>
        <taxon>Pseudomonadati</taxon>
        <taxon>Pseudomonadota</taxon>
        <taxon>Betaproteobacteria</taxon>
        <taxon>Neisseriales</taxon>
        <taxon>Chromobacteriaceae</taxon>
        <taxon>Aquitalea</taxon>
    </lineage>
</organism>
<dbReference type="AlphaFoldDB" id="A0A454JIY4"/>
<dbReference type="Proteomes" id="UP000274139">
    <property type="component" value="Unassembled WGS sequence"/>
</dbReference>
<dbReference type="SUPFAM" id="SSF52540">
    <property type="entry name" value="P-loop containing nucleoside triphosphate hydrolases"/>
    <property type="match status" value="1"/>
</dbReference>
<dbReference type="EMBL" id="RFAR01000036">
    <property type="protein sequence ID" value="RMC98545.1"/>
    <property type="molecule type" value="Genomic_DNA"/>
</dbReference>
<gene>
    <name evidence="2" type="ORF">EAY64_09245</name>
</gene>